<evidence type="ECO:0000313" key="3">
    <source>
        <dbReference type="Proteomes" id="UP000288947"/>
    </source>
</evidence>
<keyword evidence="1" id="KW-0472">Membrane</keyword>
<dbReference type="Proteomes" id="UP000288947">
    <property type="component" value="Chromosome"/>
</dbReference>
<evidence type="ECO:0000256" key="1">
    <source>
        <dbReference type="SAM" id="Phobius"/>
    </source>
</evidence>
<proteinExistence type="predicted"/>
<sequence length="145" mass="16846">MFNDNFKTIVSMLYLIVENFSLTLAIVVLVTSFALSTFGAVINIQWFYDENQRFIFDDVNKLATIGRIYIYSDIKFKVYAVAQIFDATGISVSRIRIKNDWISLNPAYPTSVPNRWLYGDLVIYFTFTELPDDFTLLLTFVFLPF</sequence>
<dbReference type="EMBL" id="CP026721">
    <property type="protein sequence ID" value="QAV33250.1"/>
    <property type="molecule type" value="Genomic_DNA"/>
</dbReference>
<organism evidence="2 3">
    <name type="scientific">Fervidobacterium changbaicum</name>
    <dbReference type="NCBI Taxonomy" id="310769"/>
    <lineage>
        <taxon>Bacteria</taxon>
        <taxon>Thermotogati</taxon>
        <taxon>Thermotogota</taxon>
        <taxon>Thermotogae</taxon>
        <taxon>Thermotogales</taxon>
        <taxon>Fervidobacteriaceae</taxon>
        <taxon>Fervidobacterium</taxon>
    </lineage>
</organism>
<keyword evidence="3" id="KW-1185">Reference proteome</keyword>
<evidence type="ECO:0000313" key="2">
    <source>
        <dbReference type="EMBL" id="QAV33250.1"/>
    </source>
</evidence>
<accession>A0AAE6CDU2</accession>
<gene>
    <name evidence="2" type="ORF">CBS1_05620</name>
</gene>
<keyword evidence="1" id="KW-1133">Transmembrane helix</keyword>
<dbReference type="RefSeq" id="WP_090222038.1">
    <property type="nucleotide sequence ID" value="NZ_CP026721.1"/>
</dbReference>
<reference evidence="2 3" key="1">
    <citation type="submission" date="2018-01" db="EMBL/GenBank/DDBJ databases">
        <title>The whole genome sequencing and assembly of Fervidobacterium changbaicum CBS-1 strain.</title>
        <authorList>
            <person name="Kim J.-Y."/>
            <person name="Park M.-K."/>
            <person name="Yi H."/>
            <person name="Bahn Y.-S."/>
            <person name="Kim J.F."/>
            <person name="Lee D.-W."/>
        </authorList>
    </citation>
    <scope>NUCLEOTIDE SEQUENCE [LARGE SCALE GENOMIC DNA]</scope>
    <source>
        <strain evidence="2 3">CBS-1</strain>
    </source>
</reference>
<keyword evidence="1" id="KW-0812">Transmembrane</keyword>
<name>A0AAE6CDU2_9BACT</name>
<protein>
    <submittedName>
        <fullName evidence="2">Uncharacterized protein</fullName>
    </submittedName>
</protein>
<feature type="transmembrane region" description="Helical" evidence="1">
    <location>
        <begin position="20"/>
        <end position="44"/>
    </location>
</feature>
<dbReference type="AlphaFoldDB" id="A0AAE6CDU2"/>